<dbReference type="AlphaFoldDB" id="I3W330"/>
<feature type="domain" description="Phosphoadenosine phosphosulphate reductase" evidence="1">
    <location>
        <begin position="140"/>
        <end position="217"/>
    </location>
</feature>
<keyword evidence="2" id="KW-0614">Plasmid</keyword>
<evidence type="ECO:0000259" key="1">
    <source>
        <dbReference type="Pfam" id="PF01507"/>
    </source>
</evidence>
<protein>
    <submittedName>
        <fullName evidence="2">Co-activator of prophage gene expression IbrA</fullName>
    </submittedName>
</protein>
<evidence type="ECO:0000313" key="2">
    <source>
        <dbReference type="EMBL" id="AFK90007.1"/>
    </source>
</evidence>
<dbReference type="InterPro" id="IPR014729">
    <property type="entry name" value="Rossmann-like_a/b/a_fold"/>
</dbReference>
<dbReference type="Pfam" id="PF01507">
    <property type="entry name" value="PAPS_reduct"/>
    <property type="match status" value="2"/>
</dbReference>
<reference evidence="2" key="1">
    <citation type="submission" date="2012-01" db="EMBL/GenBank/DDBJ databases">
        <authorList>
            <person name="Summers A.O."/>
            <person name="Wireman J."/>
        </authorList>
    </citation>
    <scope>NUCLEOTIDE SEQUENCE</scope>
    <source>
        <strain evidence="2">14</strain>
        <plasmid evidence="2">p14-120</plasmid>
    </source>
</reference>
<name>I3W330_9ENTR</name>
<dbReference type="PANTHER" id="PTHR30083">
    <property type="entry name" value="TRANSCRIPTIONAL REGULATOR-RELATED"/>
    <property type="match status" value="1"/>
</dbReference>
<dbReference type="GO" id="GO:0071453">
    <property type="term" value="P:cellular response to oxygen levels"/>
    <property type="evidence" value="ECO:0007669"/>
    <property type="project" value="TreeGrafter"/>
</dbReference>
<dbReference type="InterPro" id="IPR002500">
    <property type="entry name" value="PAPS_reduct_dom"/>
</dbReference>
<dbReference type="GO" id="GO:0003824">
    <property type="term" value="F:catalytic activity"/>
    <property type="evidence" value="ECO:0007669"/>
    <property type="project" value="InterPro"/>
</dbReference>
<dbReference type="PANTHER" id="PTHR30083:SF0">
    <property type="entry name" value="3'-PHOSPHOADENOSINE 5'-PHOSPHOSULFATE SULFOTRANSFERASE (PAPS REDUCTASE)_FAD SYNTHETASE"/>
    <property type="match status" value="1"/>
</dbReference>
<dbReference type="Gene3D" id="3.40.50.620">
    <property type="entry name" value="HUPs"/>
    <property type="match status" value="1"/>
</dbReference>
<feature type="domain" description="Phosphoadenosine phosphosulphate reductase" evidence="1">
    <location>
        <begin position="11"/>
        <end position="64"/>
    </location>
</feature>
<dbReference type="SUPFAM" id="SSF52402">
    <property type="entry name" value="Adenine nucleotide alpha hydrolases-like"/>
    <property type="match status" value="1"/>
</dbReference>
<accession>I3W330</accession>
<sequence length="266" mass="31489">MNWIFDTFPRICLSFSGGKDSTVLFHIVASIARMRKQRFSVLFIDWEAQYQCTIQHVQKMQELYRDVTDRFFWVALPLTTVNGVSQFQPEWVCWEPGVEWVRQPPEGAITNTAHFPFYRYAMTFEEFIPAFSIWFTHNQSGVAVLTGVRADESLNRFIGLVSQRKLRYSDDNPWTTASPGEEYYTMYPLYDCKARDIWIYHARTGAIYNSLYDLMYRAGVPLRNMRVCEPFGPEQRRGLWLYHVLEPENLDVCPRFRSNQWSYLCQ</sequence>
<dbReference type="EMBL" id="JQ418538">
    <property type="protein sequence ID" value="AFK90007.1"/>
    <property type="molecule type" value="Genomic_DNA"/>
</dbReference>
<geneLocation type="plasmid" evidence="2">
    <name>p14-120</name>
</geneLocation>
<organism evidence="2">
    <name type="scientific">Salmonella sp. 14</name>
    <dbReference type="NCBI Taxonomy" id="1179812"/>
    <lineage>
        <taxon>Bacteria</taxon>
        <taxon>Pseudomonadati</taxon>
        <taxon>Pseudomonadota</taxon>
        <taxon>Gammaproteobacteria</taxon>
        <taxon>Enterobacterales</taxon>
        <taxon>Enterobacteriaceae</taxon>
        <taxon>Salmonella</taxon>
    </lineage>
</organism>
<dbReference type="CDD" id="cd23947">
    <property type="entry name" value="PAPS_reductase-like_YbdN"/>
    <property type="match status" value="1"/>
</dbReference>
<proteinExistence type="predicted"/>